<dbReference type="PANTHER" id="PTHR30572:SF4">
    <property type="entry name" value="ABC TRANSPORTER PERMEASE YTRF"/>
    <property type="match status" value="1"/>
</dbReference>
<evidence type="ECO:0000256" key="1">
    <source>
        <dbReference type="ARBA" id="ARBA00004651"/>
    </source>
</evidence>
<dbReference type="Pfam" id="PF02687">
    <property type="entry name" value="FtsX"/>
    <property type="match status" value="1"/>
</dbReference>
<feature type="transmembrane region" description="Helical" evidence="7">
    <location>
        <begin position="313"/>
        <end position="339"/>
    </location>
</feature>
<feature type="signal peptide" evidence="8">
    <location>
        <begin position="1"/>
        <end position="30"/>
    </location>
</feature>
<evidence type="ECO:0000256" key="3">
    <source>
        <dbReference type="ARBA" id="ARBA00022692"/>
    </source>
</evidence>
<evidence type="ECO:0000259" key="9">
    <source>
        <dbReference type="Pfam" id="PF02687"/>
    </source>
</evidence>
<reference evidence="10 11" key="1">
    <citation type="submission" date="2021-01" db="EMBL/GenBank/DDBJ databases">
        <title>Whole genome shotgun sequence of Catellatospora bangladeshensis NBRC 107357.</title>
        <authorList>
            <person name="Komaki H."/>
            <person name="Tamura T."/>
        </authorList>
    </citation>
    <scope>NUCLEOTIDE SEQUENCE [LARGE SCALE GENOMIC DNA]</scope>
    <source>
        <strain evidence="10 11">NBRC 107357</strain>
    </source>
</reference>
<accession>A0A8J3JNB1</accession>
<gene>
    <name evidence="10" type="ORF">Cba03nite_51760</name>
</gene>
<keyword evidence="5 7" id="KW-0472">Membrane</keyword>
<keyword evidence="8" id="KW-0732">Signal</keyword>
<feature type="transmembrane region" description="Helical" evidence="7">
    <location>
        <begin position="269"/>
        <end position="292"/>
    </location>
</feature>
<protein>
    <recommendedName>
        <fullName evidence="9">ABC3 transporter permease C-terminal domain-containing protein</fullName>
    </recommendedName>
</protein>
<feature type="domain" description="ABC3 transporter permease C-terminal" evidence="9">
    <location>
        <begin position="273"/>
        <end position="376"/>
    </location>
</feature>
<feature type="transmembrane region" description="Helical" evidence="7">
    <location>
        <begin position="901"/>
        <end position="931"/>
    </location>
</feature>
<dbReference type="EMBL" id="BONF01000031">
    <property type="protein sequence ID" value="GIF83827.1"/>
    <property type="molecule type" value="Genomic_DNA"/>
</dbReference>
<comment type="subcellular location">
    <subcellularLocation>
        <location evidence="1">Cell membrane</location>
        <topology evidence="1">Multi-pass membrane protein</topology>
    </subcellularLocation>
</comment>
<keyword evidence="2" id="KW-1003">Cell membrane</keyword>
<keyword evidence="3 7" id="KW-0812">Transmembrane</keyword>
<dbReference type="Proteomes" id="UP000601223">
    <property type="component" value="Unassembled WGS sequence"/>
</dbReference>
<dbReference type="InterPro" id="IPR050250">
    <property type="entry name" value="Macrolide_Exporter_MacB"/>
</dbReference>
<feature type="chain" id="PRO_5039456635" description="ABC3 transporter permease C-terminal domain-containing protein" evidence="8">
    <location>
        <begin position="31"/>
        <end position="1001"/>
    </location>
</feature>
<comment type="caution">
    <text evidence="10">The sequence shown here is derived from an EMBL/GenBank/DDBJ whole genome shotgun (WGS) entry which is preliminary data.</text>
</comment>
<evidence type="ECO:0000313" key="11">
    <source>
        <dbReference type="Proteomes" id="UP000601223"/>
    </source>
</evidence>
<dbReference type="RefSeq" id="WP_203751170.1">
    <property type="nucleotide sequence ID" value="NZ_BONF01000031.1"/>
</dbReference>
<feature type="transmembrane region" description="Helical" evidence="7">
    <location>
        <begin position="473"/>
        <end position="502"/>
    </location>
</feature>
<sequence>MTALLWAMVRARRGLAVITLVLTAAAAAAAAAGPLYQQAATRSLQEVEVSAATVAERVVSAQNSEPQWRDQTPSSLPYVPGFQTVEGRVLDGVASGELDRTQAFVAWRSGMCEHLVIVKGRCATGEREVVLRTDTADRIGVQLGRDMELTPPATTGPDDGAQPLRLTVVGFYQRPAGDDPYWADREPLVGQRIPAVFATERTLAAARRDTVRTVDLIATPAAFADMDTLRAELEDAEAELEAGGYNADSDLPELLKRLDEGTAQLGSSLLLAAVPLVLLCWLVLFIAVAGGVEQRRGELGLTALRGVPARTRWWLATAETALPVLIAIVPGYLIGYAVTTALALTVLPGAPLVEPEVTSVVYTAVAVLGALAAGMLAQVRALTTPVLGLLRRARVRRRRGLVGGIEAMVGALALVAGYQVAVFDGDSASGGIALLAPLCIGLGLGLVAARLIGLPAERLGRRALRKGRLRTGLAALTLARGGGTHWIVVLLTVVFGLLGFALAAGDTAGQAWEQRAEVQIGADRVLSVAPLPATSLVSAVRAADPQGRYAMATMKMNVNSETALLAVDSSRLAAVALWPQAYGTLRPEEAARLLKPAPVTSLELQAAEVDVTVTLDALDADATVGLTLRLATAQGRQSQVRVDRLQPGTHQYRVKTEVCAQAPCRLKQVSIDHFTRGRYRFDLTVGDLRDPSGRVLVAAAALAGHHWRLPETSAARPVPEVGPAPAGLRIRVDTTVTPDLRVFPDTAPERLPMVAAGRLPDVLLGYGGTVRLPVERAGTMNLVPRHGAQGALVDLEYADMRLNQEGDAPDPEVWLAADAPADIVSRLEANGLNVLSERTAEGRWQLYREQAPALALWFLAAAAFTGVAFAAGGLLVTAVLERGHPDEGLAVLRGQGVRGRVLRGAALGGRFAIVLTGTVIGLLAAAGSWVLARGVVPVYADGGFAPTGTRLPGVARPFLVPPPDLPSPMIALPIAVAVLVLLTTCLLATRVAARVNEGATS</sequence>
<dbReference type="GO" id="GO:0022857">
    <property type="term" value="F:transmembrane transporter activity"/>
    <property type="evidence" value="ECO:0007669"/>
    <property type="project" value="TreeGrafter"/>
</dbReference>
<dbReference type="PANTHER" id="PTHR30572">
    <property type="entry name" value="MEMBRANE COMPONENT OF TRANSPORTER-RELATED"/>
    <property type="match status" value="1"/>
</dbReference>
<evidence type="ECO:0000256" key="8">
    <source>
        <dbReference type="SAM" id="SignalP"/>
    </source>
</evidence>
<evidence type="ECO:0000256" key="4">
    <source>
        <dbReference type="ARBA" id="ARBA00022989"/>
    </source>
</evidence>
<keyword evidence="11" id="KW-1185">Reference proteome</keyword>
<dbReference type="GO" id="GO:0005886">
    <property type="term" value="C:plasma membrane"/>
    <property type="evidence" value="ECO:0007669"/>
    <property type="project" value="UniProtKB-SubCell"/>
</dbReference>
<proteinExistence type="inferred from homology"/>
<feature type="transmembrane region" description="Helical" evidence="7">
    <location>
        <begin position="359"/>
        <end position="379"/>
    </location>
</feature>
<keyword evidence="4 7" id="KW-1133">Transmembrane helix</keyword>
<evidence type="ECO:0000256" key="6">
    <source>
        <dbReference type="ARBA" id="ARBA00038076"/>
    </source>
</evidence>
<feature type="transmembrane region" description="Helical" evidence="7">
    <location>
        <begin position="854"/>
        <end position="880"/>
    </location>
</feature>
<dbReference type="InterPro" id="IPR003838">
    <property type="entry name" value="ABC3_permease_C"/>
</dbReference>
<comment type="similarity">
    <text evidence="6">Belongs to the ABC-4 integral membrane protein family.</text>
</comment>
<name>A0A8J3JNB1_9ACTN</name>
<feature type="transmembrane region" description="Helical" evidence="7">
    <location>
        <begin position="432"/>
        <end position="452"/>
    </location>
</feature>
<feature type="transmembrane region" description="Helical" evidence="7">
    <location>
        <begin position="970"/>
        <end position="993"/>
    </location>
</feature>
<feature type="transmembrane region" description="Helical" evidence="7">
    <location>
        <begin position="400"/>
        <end position="420"/>
    </location>
</feature>
<evidence type="ECO:0000256" key="7">
    <source>
        <dbReference type="SAM" id="Phobius"/>
    </source>
</evidence>
<evidence type="ECO:0000256" key="5">
    <source>
        <dbReference type="ARBA" id="ARBA00023136"/>
    </source>
</evidence>
<organism evidence="10 11">
    <name type="scientific">Catellatospora bangladeshensis</name>
    <dbReference type="NCBI Taxonomy" id="310355"/>
    <lineage>
        <taxon>Bacteria</taxon>
        <taxon>Bacillati</taxon>
        <taxon>Actinomycetota</taxon>
        <taxon>Actinomycetes</taxon>
        <taxon>Micromonosporales</taxon>
        <taxon>Micromonosporaceae</taxon>
        <taxon>Catellatospora</taxon>
    </lineage>
</organism>
<dbReference type="AlphaFoldDB" id="A0A8J3JNB1"/>
<evidence type="ECO:0000313" key="10">
    <source>
        <dbReference type="EMBL" id="GIF83827.1"/>
    </source>
</evidence>
<evidence type="ECO:0000256" key="2">
    <source>
        <dbReference type="ARBA" id="ARBA00022475"/>
    </source>
</evidence>